<protein>
    <recommendedName>
        <fullName evidence="5">Protein quiver</fullName>
    </recommendedName>
</protein>
<keyword evidence="4" id="KW-1185">Reference proteome</keyword>
<dbReference type="EMBL" id="JARAKH010000049">
    <property type="protein sequence ID" value="KAK8376092.1"/>
    <property type="molecule type" value="Genomic_DNA"/>
</dbReference>
<keyword evidence="2" id="KW-0472">Membrane</keyword>
<evidence type="ECO:0000313" key="3">
    <source>
        <dbReference type="EMBL" id="KAK8376092.1"/>
    </source>
</evidence>
<evidence type="ECO:0000256" key="1">
    <source>
        <dbReference type="SAM" id="MobiDB-lite"/>
    </source>
</evidence>
<keyword evidence="2" id="KW-0812">Transmembrane</keyword>
<gene>
    <name evidence="3" type="ORF">O3P69_008665</name>
</gene>
<feature type="compositionally biased region" description="Polar residues" evidence="1">
    <location>
        <begin position="1"/>
        <end position="10"/>
    </location>
</feature>
<organism evidence="3 4">
    <name type="scientific">Scylla paramamosain</name>
    <name type="common">Mud crab</name>
    <dbReference type="NCBI Taxonomy" id="85552"/>
    <lineage>
        <taxon>Eukaryota</taxon>
        <taxon>Metazoa</taxon>
        <taxon>Ecdysozoa</taxon>
        <taxon>Arthropoda</taxon>
        <taxon>Crustacea</taxon>
        <taxon>Multicrustacea</taxon>
        <taxon>Malacostraca</taxon>
        <taxon>Eumalacostraca</taxon>
        <taxon>Eucarida</taxon>
        <taxon>Decapoda</taxon>
        <taxon>Pleocyemata</taxon>
        <taxon>Brachyura</taxon>
        <taxon>Eubrachyura</taxon>
        <taxon>Portunoidea</taxon>
        <taxon>Portunidae</taxon>
        <taxon>Portuninae</taxon>
        <taxon>Scylla</taxon>
    </lineage>
</organism>
<dbReference type="Proteomes" id="UP001487740">
    <property type="component" value="Unassembled WGS sequence"/>
</dbReference>
<feature type="transmembrane region" description="Helical" evidence="2">
    <location>
        <begin position="97"/>
        <end position="117"/>
    </location>
</feature>
<name>A0AAW0SMT5_SCYPA</name>
<evidence type="ECO:0000256" key="2">
    <source>
        <dbReference type="SAM" id="Phobius"/>
    </source>
</evidence>
<evidence type="ECO:0008006" key="5">
    <source>
        <dbReference type="Google" id="ProtNLM"/>
    </source>
</evidence>
<proteinExistence type="predicted"/>
<comment type="caution">
    <text evidence="3">The sequence shown here is derived from an EMBL/GenBank/DDBJ whole genome shotgun (WGS) entry which is preliminary data.</text>
</comment>
<feature type="region of interest" description="Disordered" evidence="1">
    <location>
        <begin position="1"/>
        <end position="38"/>
    </location>
</feature>
<evidence type="ECO:0000313" key="4">
    <source>
        <dbReference type="Proteomes" id="UP001487740"/>
    </source>
</evidence>
<dbReference type="AlphaFoldDB" id="A0AAW0SMT5"/>
<reference evidence="3 4" key="1">
    <citation type="submission" date="2023-03" db="EMBL/GenBank/DDBJ databases">
        <title>High-quality genome of Scylla paramamosain provides insights in environmental adaptation.</title>
        <authorList>
            <person name="Zhang L."/>
        </authorList>
    </citation>
    <scope>NUCLEOTIDE SEQUENCE [LARGE SCALE GENOMIC DNA]</scope>
    <source>
        <strain evidence="3">LZ_2023a</strain>
        <tissue evidence="3">Muscle</tissue>
    </source>
</reference>
<sequence length="233" mass="24893">MQSRVCQRAQSPFIIHNPSTPSPSPSAPLKCEADTSPKVTSEGKPVWFLQAHGENSLAGDVSVGVGEGEGEGVGVLVGADLTQRTSTNKEVSKMHKLLTLLLVAVVVVATLPQAGAIRCYLCQGYIPSSVENILSNNKNCPADNFDSNKVETAGGQVCMTMVQEIDGFEITSRSPADIMKNAKKTHHLNFRGYFCNTDYCNSRSPGNAAPATHALCLPLLLLSLLAAFHRRLA</sequence>
<keyword evidence="2" id="KW-1133">Transmembrane helix</keyword>
<accession>A0AAW0SMT5</accession>